<dbReference type="EMBL" id="JARPTC010000025">
    <property type="protein sequence ID" value="MDO7788818.1"/>
    <property type="molecule type" value="Genomic_DNA"/>
</dbReference>
<feature type="transmembrane region" description="Helical" evidence="1">
    <location>
        <begin position="20"/>
        <end position="42"/>
    </location>
</feature>
<dbReference type="InterPro" id="IPR000644">
    <property type="entry name" value="CBS_dom"/>
</dbReference>
<dbReference type="Gene3D" id="3.10.580.10">
    <property type="entry name" value="CBS-domain"/>
    <property type="match status" value="1"/>
</dbReference>
<gene>
    <name evidence="3" type="ORF">P6N53_16475</name>
</gene>
<proteinExistence type="predicted"/>
<dbReference type="AlphaFoldDB" id="A0AAW7ZHV0"/>
<dbReference type="Pfam" id="PF00571">
    <property type="entry name" value="CBS"/>
    <property type="match status" value="1"/>
</dbReference>
<accession>A0AAW7ZHV0</accession>
<dbReference type="SUPFAM" id="SSF54631">
    <property type="entry name" value="CBS-domain pair"/>
    <property type="match status" value="1"/>
</dbReference>
<keyword evidence="1" id="KW-0472">Membrane</keyword>
<reference evidence="3" key="1">
    <citation type="journal article" date="2023" name="J. Hazard. Mater.">
        <title>Anaerobic biodegradation of pyrene and benzo[a]pyrene by a new sulfate-reducing Desulforamulus aquiferis strain DSA.</title>
        <authorList>
            <person name="Zhang Z."/>
            <person name="Sun J."/>
            <person name="Gong X."/>
            <person name="Wang C."/>
            <person name="Wang H."/>
        </authorList>
    </citation>
    <scope>NUCLEOTIDE SEQUENCE</scope>
    <source>
        <strain evidence="3">DSA</strain>
    </source>
</reference>
<evidence type="ECO:0000313" key="4">
    <source>
        <dbReference type="Proteomes" id="UP001172911"/>
    </source>
</evidence>
<feature type="transmembrane region" description="Helical" evidence="1">
    <location>
        <begin position="62"/>
        <end position="84"/>
    </location>
</feature>
<evidence type="ECO:0000259" key="2">
    <source>
        <dbReference type="Pfam" id="PF00571"/>
    </source>
</evidence>
<dbReference type="Proteomes" id="UP001172911">
    <property type="component" value="Unassembled WGS sequence"/>
</dbReference>
<protein>
    <submittedName>
        <fullName evidence="3">CBS domain-containing protein</fullName>
    </submittedName>
</protein>
<name>A0AAW7ZHV0_9FIRM</name>
<dbReference type="RefSeq" id="WP_304545092.1">
    <property type="nucleotide sequence ID" value="NZ_JARPTC010000025.1"/>
</dbReference>
<sequence>MKLNIKVPENIDALSKLLSLIAVLVFLHFFFKNLTVLIGQIIQSRTGTHSLAVSLDPSVSNILAGVIAFSALVIVVIFGSSFFLRFGNNEISVNPNFIGVQHIKSGSGGANKLMGPDNSIVLNPDNMRELVRDGILSEVNKDGQLVGYITMESFLNGCYGDDCRLESFFAHPLVKERIYSGIADRAVLGEDLLSVATKMYTNQLSAIPVIDAEGRMIGSINSSRILKLLIEQFKKD</sequence>
<reference evidence="3" key="2">
    <citation type="submission" date="2023-03" db="EMBL/GenBank/DDBJ databases">
        <authorList>
            <person name="Zhang Z."/>
        </authorList>
    </citation>
    <scope>NUCLEOTIDE SEQUENCE</scope>
    <source>
        <strain evidence="3">DSA</strain>
    </source>
</reference>
<dbReference type="InterPro" id="IPR046342">
    <property type="entry name" value="CBS_dom_sf"/>
</dbReference>
<keyword evidence="4" id="KW-1185">Reference proteome</keyword>
<feature type="domain" description="CBS" evidence="2">
    <location>
        <begin position="191"/>
        <end position="230"/>
    </location>
</feature>
<organism evidence="3 4">
    <name type="scientific">Desulforamulus aquiferis</name>
    <dbReference type="NCBI Taxonomy" id="1397668"/>
    <lineage>
        <taxon>Bacteria</taxon>
        <taxon>Bacillati</taxon>
        <taxon>Bacillota</taxon>
        <taxon>Clostridia</taxon>
        <taxon>Eubacteriales</taxon>
        <taxon>Peptococcaceae</taxon>
        <taxon>Desulforamulus</taxon>
    </lineage>
</organism>
<evidence type="ECO:0000256" key="1">
    <source>
        <dbReference type="SAM" id="Phobius"/>
    </source>
</evidence>
<keyword evidence="1" id="KW-1133">Transmembrane helix</keyword>
<comment type="caution">
    <text evidence="3">The sequence shown here is derived from an EMBL/GenBank/DDBJ whole genome shotgun (WGS) entry which is preliminary data.</text>
</comment>
<evidence type="ECO:0000313" key="3">
    <source>
        <dbReference type="EMBL" id="MDO7788818.1"/>
    </source>
</evidence>
<keyword evidence="1" id="KW-0812">Transmembrane</keyword>